<dbReference type="InterPro" id="IPR027417">
    <property type="entry name" value="P-loop_NTPase"/>
</dbReference>
<reference evidence="1 2" key="1">
    <citation type="journal article" date="2021" name="Mar. Drugs">
        <title>Genome Reduction and Secondary Metabolism of the Marine Sponge-Associated Cyanobacterium Leptothoe.</title>
        <authorList>
            <person name="Konstantinou D."/>
            <person name="Popin R.V."/>
            <person name="Fewer D.P."/>
            <person name="Sivonen K."/>
            <person name="Gkelis S."/>
        </authorList>
    </citation>
    <scope>NUCLEOTIDE SEQUENCE [LARGE SCALE GENOMIC DNA]</scope>
    <source>
        <strain evidence="1 2">TAU-MAC 1615</strain>
    </source>
</reference>
<dbReference type="Gene3D" id="3.40.50.300">
    <property type="entry name" value="P-loop containing nucleotide triphosphate hydrolases"/>
    <property type="match status" value="1"/>
</dbReference>
<organism evidence="1 2">
    <name type="scientific">Leptothoe kymatousa TAU-MAC 1615</name>
    <dbReference type="NCBI Taxonomy" id="2364775"/>
    <lineage>
        <taxon>Bacteria</taxon>
        <taxon>Bacillati</taxon>
        <taxon>Cyanobacteriota</taxon>
        <taxon>Cyanophyceae</taxon>
        <taxon>Nodosilineales</taxon>
        <taxon>Cymatolegaceae</taxon>
        <taxon>Leptothoe</taxon>
        <taxon>Leptothoe kymatousa</taxon>
    </lineage>
</organism>
<gene>
    <name evidence="1" type="ORF">IXB28_03790</name>
</gene>
<evidence type="ECO:0000313" key="2">
    <source>
        <dbReference type="Proteomes" id="UP001196661"/>
    </source>
</evidence>
<dbReference type="Proteomes" id="UP001196661">
    <property type="component" value="Unassembled WGS sequence"/>
</dbReference>
<keyword evidence="2" id="KW-1185">Reference proteome</keyword>
<dbReference type="EMBL" id="JADOER010000004">
    <property type="protein sequence ID" value="MBT9311317.1"/>
    <property type="molecule type" value="Genomic_DNA"/>
</dbReference>
<name>A0ABS5Y0G2_9CYAN</name>
<dbReference type="Pfam" id="PF13469">
    <property type="entry name" value="Sulfotransfer_3"/>
    <property type="match status" value="1"/>
</dbReference>
<protein>
    <submittedName>
        <fullName evidence="1">Sulfotransferase</fullName>
    </submittedName>
</protein>
<comment type="caution">
    <text evidence="1">The sequence shown here is derived from an EMBL/GenBank/DDBJ whole genome shotgun (WGS) entry which is preliminary data.</text>
</comment>
<dbReference type="SUPFAM" id="SSF52540">
    <property type="entry name" value="P-loop containing nucleoside triphosphate hydrolases"/>
    <property type="match status" value="1"/>
</dbReference>
<evidence type="ECO:0000313" key="1">
    <source>
        <dbReference type="EMBL" id="MBT9311317.1"/>
    </source>
</evidence>
<sequence>MPSPLILVGLPRSGSTLVSRILNESLNCFIINDFYYLQYVESVDGFAQSNPTIKGLLVDFIVTQVKNRTKPEDLDDEVWFGLPFSAADLQELDRFAEAYKANDESRTWAQVLEDIMQFLAELSHKPMWGYNTPQDYLNFNIISEAFADAKFIFLLRSPLATLLSYKYYWTVDPKFRDDRGRYHPVIQALAWKTCATTYFGLLQEHGHDRFMLVKFEEVLSNTKKVLADISRFSGIEFAQVDLTSFGHNSSLSDKGSAKNKKRITALEERIGHFLTHKVAHELGYGNSPLQPLAVADVFNLLATTGRNGAYYFRQIVFSRNVRKRVVKFVSQMLSQAGQKVETYSSTIRNDAPIQSDVV</sequence>
<proteinExistence type="predicted"/>
<accession>A0ABS5Y0G2</accession>
<dbReference type="RefSeq" id="WP_215617209.1">
    <property type="nucleotide sequence ID" value="NZ_JADOER010000004.1"/>
</dbReference>